<dbReference type="InterPro" id="IPR024088">
    <property type="entry name" value="Tyr-tRNA-ligase_bac-type"/>
</dbReference>
<dbReference type="GO" id="GO:0005829">
    <property type="term" value="C:cytosol"/>
    <property type="evidence" value="ECO:0007669"/>
    <property type="project" value="TreeGrafter"/>
</dbReference>
<reference evidence="13 14" key="1">
    <citation type="journal article" date="2009" name="Appl. Environ. Microbiol.">
        <title>Community genomic and proteomic analyses of chemoautotrophic iron-oxidizing "Leptospirillum rubarum" (Group II) and "Leptospirillum ferrodiazotrophum" (Group III) bacteria in acid mine drainage biofilms.</title>
        <authorList>
            <person name="Goltsman D.S."/>
            <person name="Denef V.J."/>
            <person name="Singer S.W."/>
            <person name="VerBerkmoes N.C."/>
            <person name="Lefsrud M."/>
            <person name="Mueller R.S."/>
            <person name="Dick G.J."/>
            <person name="Sun C.L."/>
            <person name="Wheeler K.E."/>
            <person name="Zemla A."/>
            <person name="Baker B.J."/>
            <person name="Hauser L."/>
            <person name="Land M."/>
            <person name="Shah M.B."/>
            <person name="Thelen M.P."/>
            <person name="Hettich R.L."/>
            <person name="Banfield J.F."/>
        </authorList>
    </citation>
    <scope>NUCLEOTIDE SEQUENCE [LARGE SCALE GENOMIC DNA]</scope>
</reference>
<keyword evidence="6 11" id="KW-0694">RNA-binding</keyword>
<keyword evidence="5 10" id="KW-0067">ATP-binding</keyword>
<evidence type="ECO:0000256" key="2">
    <source>
        <dbReference type="ARBA" id="ARBA00022490"/>
    </source>
</evidence>
<evidence type="ECO:0000313" key="14">
    <source>
        <dbReference type="Proteomes" id="UP000009374"/>
    </source>
</evidence>
<dbReference type="CDD" id="cd00165">
    <property type="entry name" value="S4"/>
    <property type="match status" value="1"/>
</dbReference>
<comment type="subcellular location">
    <subcellularLocation>
        <location evidence="10">Cytoplasm</location>
    </subcellularLocation>
</comment>
<dbReference type="InterPro" id="IPR036986">
    <property type="entry name" value="S4_RNA-bd_sf"/>
</dbReference>
<keyword evidence="14" id="KW-1185">Reference proteome</keyword>
<dbReference type="GO" id="GO:0005524">
    <property type="term" value="F:ATP binding"/>
    <property type="evidence" value="ECO:0007669"/>
    <property type="project" value="UniProtKB-UniRule"/>
</dbReference>
<comment type="catalytic activity">
    <reaction evidence="9 10">
        <text>tRNA(Tyr) + L-tyrosine + ATP = L-tyrosyl-tRNA(Tyr) + AMP + diphosphate + H(+)</text>
        <dbReference type="Rhea" id="RHEA:10220"/>
        <dbReference type="Rhea" id="RHEA-COMP:9706"/>
        <dbReference type="Rhea" id="RHEA-COMP:9707"/>
        <dbReference type="ChEBI" id="CHEBI:15378"/>
        <dbReference type="ChEBI" id="CHEBI:30616"/>
        <dbReference type="ChEBI" id="CHEBI:33019"/>
        <dbReference type="ChEBI" id="CHEBI:58315"/>
        <dbReference type="ChEBI" id="CHEBI:78442"/>
        <dbReference type="ChEBI" id="CHEBI:78536"/>
        <dbReference type="ChEBI" id="CHEBI:456215"/>
        <dbReference type="EC" id="6.1.1.1"/>
    </reaction>
</comment>
<dbReference type="GO" id="GO:0003723">
    <property type="term" value="F:RNA binding"/>
    <property type="evidence" value="ECO:0007669"/>
    <property type="project" value="UniProtKB-KW"/>
</dbReference>
<comment type="similarity">
    <text evidence="10">Belongs to the class-I aminoacyl-tRNA synthetase family. TyrS type 2 subfamily.</text>
</comment>
<dbReference type="FunFam" id="3.40.50.620:FF:000061">
    <property type="entry name" value="Tyrosine--tRNA ligase"/>
    <property type="match status" value="1"/>
</dbReference>
<evidence type="ECO:0000256" key="9">
    <source>
        <dbReference type="ARBA" id="ARBA00048248"/>
    </source>
</evidence>
<name>C6HZS3_9BACT</name>
<dbReference type="HAMAP" id="MF_02007">
    <property type="entry name" value="Tyr_tRNA_synth_type2"/>
    <property type="match status" value="1"/>
</dbReference>
<dbReference type="GO" id="GO:0006437">
    <property type="term" value="P:tyrosyl-tRNA aminoacylation"/>
    <property type="evidence" value="ECO:0007669"/>
    <property type="project" value="UniProtKB-UniRule"/>
</dbReference>
<comment type="function">
    <text evidence="10">Catalyzes the attachment of tyrosine to tRNA(Tyr) in a two-step reaction: tyrosine is first activated by ATP to form Tyr-AMP and then transferred to the acceptor end of tRNA(Tyr).</text>
</comment>
<dbReference type="CDD" id="cd00805">
    <property type="entry name" value="TyrRS_core"/>
    <property type="match status" value="1"/>
</dbReference>
<sequence length="396" mass="43805">MTDSVSSALDRLLRGTADCVSPEDLRQKLERSARTGTPLRIKAGFDPTAPDLHIGHAVLLLKLREFQDLGHQVLFLIGDFTGMIGDPTGRSEIRKPLSPEEIRQNAATYAAQVDRILDRERTEVVYNSRWMAELGTEGMIRLAARQTVAHFLDRDDFKQRMEKNLPIHLHELLYPLIQGYDSVALRADVELGGTDQLFNLLVGRDLQRSYGQEPQVVLSLPLLVGTDGEKKMSKSLKNAVGLLDPPGEMFGKLMSIPDSATASYALLLTRLSESEIANLHPREAKATVAQAITARFHGEEAARSAREEFDRQFSRRELPSEIAGFVVEGPSPVRLSTVMVRSGAARSESLAKQLIRQGAVDLDGSPVSDLFCEIVPAGQLLRVGKRFYCRLLPPQS</sequence>
<evidence type="ECO:0000256" key="5">
    <source>
        <dbReference type="ARBA" id="ARBA00022840"/>
    </source>
</evidence>
<keyword evidence="3 10" id="KW-0436">Ligase</keyword>
<dbReference type="PRINTS" id="PR01040">
    <property type="entry name" value="TRNASYNTHTYR"/>
</dbReference>
<evidence type="ECO:0000313" key="13">
    <source>
        <dbReference type="EMBL" id="EES51861.1"/>
    </source>
</evidence>
<evidence type="ECO:0000256" key="7">
    <source>
        <dbReference type="ARBA" id="ARBA00022917"/>
    </source>
</evidence>
<evidence type="ECO:0000256" key="6">
    <source>
        <dbReference type="ARBA" id="ARBA00022884"/>
    </source>
</evidence>
<dbReference type="InterPro" id="IPR001412">
    <property type="entry name" value="aa-tRNA-synth_I_CS"/>
</dbReference>
<dbReference type="PANTHER" id="PTHR11766">
    <property type="entry name" value="TYROSYL-TRNA SYNTHETASE"/>
    <property type="match status" value="1"/>
</dbReference>
<dbReference type="InterPro" id="IPR024108">
    <property type="entry name" value="Tyr-tRNA-ligase_bac_2"/>
</dbReference>
<dbReference type="InterPro" id="IPR002305">
    <property type="entry name" value="aa-tRNA-synth_Ic"/>
</dbReference>
<evidence type="ECO:0000256" key="4">
    <source>
        <dbReference type="ARBA" id="ARBA00022741"/>
    </source>
</evidence>
<evidence type="ECO:0000256" key="11">
    <source>
        <dbReference type="PROSITE-ProRule" id="PRU00182"/>
    </source>
</evidence>
<keyword evidence="7 10" id="KW-0648">Protein biosynthesis</keyword>
<evidence type="ECO:0000256" key="10">
    <source>
        <dbReference type="HAMAP-Rule" id="MF_02007"/>
    </source>
</evidence>
<dbReference type="Proteomes" id="UP000009374">
    <property type="component" value="Unassembled WGS sequence"/>
</dbReference>
<feature type="short sequence motif" description="'HIGH' region" evidence="10">
    <location>
        <begin position="47"/>
        <end position="56"/>
    </location>
</feature>
<dbReference type="PROSITE" id="PS50889">
    <property type="entry name" value="S4"/>
    <property type="match status" value="1"/>
</dbReference>
<dbReference type="Gene3D" id="3.40.50.620">
    <property type="entry name" value="HUPs"/>
    <property type="match status" value="1"/>
</dbReference>
<dbReference type="InterPro" id="IPR002307">
    <property type="entry name" value="Tyr-tRNA-ligase"/>
</dbReference>
<gene>
    <name evidence="10" type="primary">tyrS</name>
    <name evidence="13" type="ORF">UBAL3_95450081</name>
</gene>
<keyword evidence="8 10" id="KW-0030">Aminoacyl-tRNA synthetase</keyword>
<dbReference type="AlphaFoldDB" id="C6HZS3"/>
<dbReference type="Pfam" id="PF00579">
    <property type="entry name" value="tRNA-synt_1b"/>
    <property type="match status" value="1"/>
</dbReference>
<evidence type="ECO:0000256" key="8">
    <source>
        <dbReference type="ARBA" id="ARBA00023146"/>
    </source>
</evidence>
<keyword evidence="4 10" id="KW-0547">Nucleotide-binding</keyword>
<dbReference type="GO" id="GO:0004831">
    <property type="term" value="F:tyrosine-tRNA ligase activity"/>
    <property type="evidence" value="ECO:0007669"/>
    <property type="project" value="UniProtKB-UniRule"/>
</dbReference>
<dbReference type="InterPro" id="IPR014729">
    <property type="entry name" value="Rossmann-like_a/b/a_fold"/>
</dbReference>
<dbReference type="Gene3D" id="3.10.290.10">
    <property type="entry name" value="RNA-binding S4 domain"/>
    <property type="match status" value="1"/>
</dbReference>
<dbReference type="SUPFAM" id="SSF55174">
    <property type="entry name" value="Alpha-L RNA-binding motif"/>
    <property type="match status" value="1"/>
</dbReference>
<evidence type="ECO:0000256" key="3">
    <source>
        <dbReference type="ARBA" id="ARBA00022598"/>
    </source>
</evidence>
<protein>
    <recommendedName>
        <fullName evidence="10">Tyrosine--tRNA ligase</fullName>
        <ecNumber evidence="10">6.1.1.1</ecNumber>
    </recommendedName>
    <alternativeName>
        <fullName evidence="10">Tyrosyl-tRNA synthetase</fullName>
        <shortName evidence="10">TyrRS</shortName>
    </alternativeName>
</protein>
<dbReference type="EC" id="6.1.1.1" evidence="10"/>
<accession>C6HZS3</accession>
<dbReference type="InterPro" id="IPR002942">
    <property type="entry name" value="S4_RNA-bd"/>
</dbReference>
<comment type="subunit">
    <text evidence="1 10">Homodimer.</text>
</comment>
<evidence type="ECO:0000256" key="1">
    <source>
        <dbReference type="ARBA" id="ARBA00011738"/>
    </source>
</evidence>
<feature type="binding site" evidence="10">
    <location>
        <position position="234"/>
    </location>
    <ligand>
        <name>ATP</name>
        <dbReference type="ChEBI" id="CHEBI:30616"/>
    </ligand>
</feature>
<dbReference type="EMBL" id="GG693884">
    <property type="protein sequence ID" value="EES51861.1"/>
    <property type="molecule type" value="Genomic_DNA"/>
</dbReference>
<proteinExistence type="inferred from homology"/>
<dbReference type="PANTHER" id="PTHR11766:SF1">
    <property type="entry name" value="TYROSINE--TRNA LIGASE"/>
    <property type="match status" value="1"/>
</dbReference>
<organism evidence="13 14">
    <name type="scientific">Leptospirillum ferrodiazotrophum</name>
    <dbReference type="NCBI Taxonomy" id="412449"/>
    <lineage>
        <taxon>Bacteria</taxon>
        <taxon>Pseudomonadati</taxon>
        <taxon>Nitrospirota</taxon>
        <taxon>Nitrospiria</taxon>
        <taxon>Nitrospirales</taxon>
        <taxon>Nitrospiraceae</taxon>
        <taxon>Leptospirillum</taxon>
    </lineage>
</organism>
<dbReference type="SUPFAM" id="SSF52374">
    <property type="entry name" value="Nucleotidylyl transferase"/>
    <property type="match status" value="1"/>
</dbReference>
<dbReference type="NCBIfam" id="TIGR00234">
    <property type="entry name" value="tyrS"/>
    <property type="match status" value="1"/>
</dbReference>
<evidence type="ECO:0000259" key="12">
    <source>
        <dbReference type="Pfam" id="PF01479"/>
    </source>
</evidence>
<keyword evidence="2 10" id="KW-0963">Cytoplasm</keyword>
<feature type="domain" description="RNA-binding S4" evidence="12">
    <location>
        <begin position="333"/>
        <end position="369"/>
    </location>
</feature>
<dbReference type="Pfam" id="PF01479">
    <property type="entry name" value="S4"/>
    <property type="match status" value="1"/>
</dbReference>
<dbReference type="PROSITE" id="PS00178">
    <property type="entry name" value="AA_TRNA_LIGASE_I"/>
    <property type="match status" value="1"/>
</dbReference>
<feature type="short sequence motif" description="'KMSKS' region" evidence="10">
    <location>
        <begin position="231"/>
        <end position="235"/>
    </location>
</feature>
<dbReference type="Gene3D" id="1.10.240.10">
    <property type="entry name" value="Tyrosyl-Transfer RNA Synthetase"/>
    <property type="match status" value="1"/>
</dbReference>